<reference evidence="5 6" key="1">
    <citation type="submission" date="2018-09" db="EMBL/GenBank/DDBJ databases">
        <title>Genomic Encyclopedia of Type Strains, Phase III (KMG-III): the genomes of soil and plant-associated and newly described type strains.</title>
        <authorList>
            <person name="Whitman W."/>
        </authorList>
    </citation>
    <scope>NUCLEOTIDE SEQUENCE [LARGE SCALE GENOMIC DNA]</scope>
    <source>
        <strain evidence="5 6">CECT 7938</strain>
    </source>
</reference>
<evidence type="ECO:0000313" key="6">
    <source>
        <dbReference type="Proteomes" id="UP000286246"/>
    </source>
</evidence>
<dbReference type="EMBL" id="RAPY01000001">
    <property type="protein sequence ID" value="RKE55779.1"/>
    <property type="molecule type" value="Genomic_DNA"/>
</dbReference>
<dbReference type="SMART" id="SM00342">
    <property type="entry name" value="HTH_ARAC"/>
    <property type="match status" value="1"/>
</dbReference>
<evidence type="ECO:0000256" key="1">
    <source>
        <dbReference type="ARBA" id="ARBA00023015"/>
    </source>
</evidence>
<dbReference type="SUPFAM" id="SSF46689">
    <property type="entry name" value="Homeodomain-like"/>
    <property type="match status" value="1"/>
</dbReference>
<keyword evidence="3" id="KW-0804">Transcription</keyword>
<keyword evidence="6" id="KW-1185">Reference proteome</keyword>
<dbReference type="Pfam" id="PF12833">
    <property type="entry name" value="HTH_18"/>
    <property type="match status" value="1"/>
</dbReference>
<dbReference type="Gene3D" id="1.10.10.60">
    <property type="entry name" value="Homeodomain-like"/>
    <property type="match status" value="1"/>
</dbReference>
<name>A0A420BGG2_SPHD1</name>
<dbReference type="AlphaFoldDB" id="A0A420BGG2"/>
<proteinExistence type="predicted"/>
<accession>A0A420BGG2</accession>
<comment type="caution">
    <text evidence="5">The sequence shown here is derived from an EMBL/GenBank/DDBJ whole genome shotgun (WGS) entry which is preliminary data.</text>
</comment>
<keyword evidence="1" id="KW-0805">Transcription regulation</keyword>
<sequence>MMKTRTLLIKGMVCNRCVYVLKREMTTLGFEVLDIMLGQVILKATDDFPQKMNTMELMLKGNGFELLYEKKQKIINGIKAYVEKGIDMQLASGVPTRFTALISDQLNKNYDTLSTLFSSTEGITLEKYIIFRKLEKVKHLLVYTEMSLTEIAYALGYSSQAYLSNQLKKYTGFTSSHFKQAKQKENQQSY</sequence>
<keyword evidence="2" id="KW-0238">DNA-binding</keyword>
<dbReference type="InterPro" id="IPR009057">
    <property type="entry name" value="Homeodomain-like_sf"/>
</dbReference>
<gene>
    <name evidence="5" type="ORF">DFQ12_0618</name>
</gene>
<dbReference type="Proteomes" id="UP000286246">
    <property type="component" value="Unassembled WGS sequence"/>
</dbReference>
<organism evidence="5 6">
    <name type="scientific">Sphingobacterium detergens</name>
    <dbReference type="NCBI Taxonomy" id="1145106"/>
    <lineage>
        <taxon>Bacteria</taxon>
        <taxon>Pseudomonadati</taxon>
        <taxon>Bacteroidota</taxon>
        <taxon>Sphingobacteriia</taxon>
        <taxon>Sphingobacteriales</taxon>
        <taxon>Sphingobacteriaceae</taxon>
        <taxon>Sphingobacterium</taxon>
    </lineage>
</organism>
<dbReference type="GO" id="GO:0043565">
    <property type="term" value="F:sequence-specific DNA binding"/>
    <property type="evidence" value="ECO:0007669"/>
    <property type="project" value="InterPro"/>
</dbReference>
<dbReference type="GO" id="GO:0003700">
    <property type="term" value="F:DNA-binding transcription factor activity"/>
    <property type="evidence" value="ECO:0007669"/>
    <property type="project" value="InterPro"/>
</dbReference>
<dbReference type="PANTHER" id="PTHR43280:SF28">
    <property type="entry name" value="HTH-TYPE TRANSCRIPTIONAL ACTIVATOR RHAS"/>
    <property type="match status" value="1"/>
</dbReference>
<dbReference type="PANTHER" id="PTHR43280">
    <property type="entry name" value="ARAC-FAMILY TRANSCRIPTIONAL REGULATOR"/>
    <property type="match status" value="1"/>
</dbReference>
<evidence type="ECO:0000256" key="3">
    <source>
        <dbReference type="ARBA" id="ARBA00023163"/>
    </source>
</evidence>
<feature type="domain" description="HTH araC/xylS-type" evidence="4">
    <location>
        <begin position="76"/>
        <end position="181"/>
    </location>
</feature>
<dbReference type="PROSITE" id="PS01124">
    <property type="entry name" value="HTH_ARAC_FAMILY_2"/>
    <property type="match status" value="1"/>
</dbReference>
<protein>
    <submittedName>
        <fullName evidence="5">Helix-turn-helix protein</fullName>
    </submittedName>
</protein>
<evidence type="ECO:0000313" key="5">
    <source>
        <dbReference type="EMBL" id="RKE55779.1"/>
    </source>
</evidence>
<dbReference type="InterPro" id="IPR018060">
    <property type="entry name" value="HTH_AraC"/>
</dbReference>
<evidence type="ECO:0000256" key="2">
    <source>
        <dbReference type="ARBA" id="ARBA00023125"/>
    </source>
</evidence>
<evidence type="ECO:0000259" key="4">
    <source>
        <dbReference type="PROSITE" id="PS01124"/>
    </source>
</evidence>